<keyword evidence="2" id="KW-0680">Restriction system</keyword>
<feature type="domain" description="Histidine kinase/HSP90-like ATPase" evidence="5">
    <location>
        <begin position="738"/>
        <end position="846"/>
    </location>
</feature>
<dbReference type="Pfam" id="PF02384">
    <property type="entry name" value="N6_Mtase"/>
    <property type="match status" value="1"/>
</dbReference>
<keyword evidence="6" id="KW-0808">Transferase</keyword>
<name>A0A7W2M2D5_9FLAO</name>
<dbReference type="InterPro" id="IPR029063">
    <property type="entry name" value="SAM-dependent_MTases_sf"/>
</dbReference>
<proteinExistence type="inferred from homology"/>
<evidence type="ECO:0000256" key="2">
    <source>
        <dbReference type="ARBA" id="ARBA00022747"/>
    </source>
</evidence>
<dbReference type="InterPro" id="IPR036890">
    <property type="entry name" value="HATPase_C_sf"/>
</dbReference>
<dbReference type="Pfam" id="PF02518">
    <property type="entry name" value="HATPase_c"/>
    <property type="match status" value="1"/>
</dbReference>
<comment type="similarity">
    <text evidence="1">Belongs to the N(4)/N(6)-methyltransferase family.</text>
</comment>
<evidence type="ECO:0000313" key="6">
    <source>
        <dbReference type="EMBL" id="MBA6151443.1"/>
    </source>
</evidence>
<dbReference type="InterPro" id="IPR044946">
    <property type="entry name" value="Restrct_endonuc_typeI_TRD_sf"/>
</dbReference>
<organism evidence="6 7">
    <name type="scientific">Gelidibacter maritimus</name>
    <dbReference type="NCBI Taxonomy" id="2761487"/>
    <lineage>
        <taxon>Bacteria</taxon>
        <taxon>Pseudomonadati</taxon>
        <taxon>Bacteroidota</taxon>
        <taxon>Flavobacteriia</taxon>
        <taxon>Flavobacteriales</taxon>
        <taxon>Flavobacteriaceae</taxon>
        <taxon>Gelidibacter</taxon>
    </lineage>
</organism>
<dbReference type="PRINTS" id="PR00507">
    <property type="entry name" value="N12N6MTFRASE"/>
</dbReference>
<accession>A0A7W2M2D5</accession>
<evidence type="ECO:0000256" key="3">
    <source>
        <dbReference type="ARBA" id="ARBA00023125"/>
    </source>
</evidence>
<evidence type="ECO:0000259" key="4">
    <source>
        <dbReference type="Pfam" id="PF02384"/>
    </source>
</evidence>
<evidence type="ECO:0000256" key="1">
    <source>
        <dbReference type="ARBA" id="ARBA00006594"/>
    </source>
</evidence>
<comment type="caution">
    <text evidence="6">The sequence shown here is derived from an EMBL/GenBank/DDBJ whole genome shotgun (WGS) entry which is preliminary data.</text>
</comment>
<dbReference type="SUPFAM" id="SSF53335">
    <property type="entry name" value="S-adenosyl-L-methionine-dependent methyltransferases"/>
    <property type="match status" value="1"/>
</dbReference>
<dbReference type="InterPro" id="IPR003356">
    <property type="entry name" value="DNA_methylase_A-5"/>
</dbReference>
<dbReference type="Gene3D" id="3.90.220.20">
    <property type="entry name" value="DNA methylase specificity domains"/>
    <property type="match status" value="1"/>
</dbReference>
<reference evidence="6 7" key="1">
    <citation type="submission" date="2020-07" db="EMBL/GenBank/DDBJ databases">
        <title>Bacterium isolated from marine sediment.</title>
        <authorList>
            <person name="Shang D."/>
        </authorList>
    </citation>
    <scope>NUCLEOTIDE SEQUENCE [LARGE SCALE GENOMIC DNA]</scope>
    <source>
        <strain evidence="6 7">F6074</strain>
    </source>
</reference>
<dbReference type="RefSeq" id="WP_182202150.1">
    <property type="nucleotide sequence ID" value="NZ_JACGLT010000001.1"/>
</dbReference>
<evidence type="ECO:0000259" key="5">
    <source>
        <dbReference type="Pfam" id="PF02518"/>
    </source>
</evidence>
<protein>
    <submittedName>
        <fullName evidence="6">N-6 DNA methylase</fullName>
    </submittedName>
</protein>
<keyword evidence="7" id="KW-1185">Reference proteome</keyword>
<dbReference type="SUPFAM" id="SSF116734">
    <property type="entry name" value="DNA methylase specificity domain"/>
    <property type="match status" value="1"/>
</dbReference>
<dbReference type="InterPro" id="IPR052916">
    <property type="entry name" value="Type-I_RE_MTase_Subunit"/>
</dbReference>
<gene>
    <name evidence="6" type="ORF">H3Z82_01730</name>
</gene>
<dbReference type="PANTHER" id="PTHR42998">
    <property type="entry name" value="TYPE I RESTRICTION ENZYME HINDVIIP M PROTEIN-RELATED"/>
    <property type="match status" value="1"/>
</dbReference>
<dbReference type="PANTHER" id="PTHR42998:SF1">
    <property type="entry name" value="TYPE I RESTRICTION ENZYME HINDI METHYLASE SUBUNIT"/>
    <property type="match status" value="1"/>
</dbReference>
<dbReference type="AlphaFoldDB" id="A0A7W2M2D5"/>
<evidence type="ECO:0000313" key="7">
    <source>
        <dbReference type="Proteomes" id="UP000541857"/>
    </source>
</evidence>
<dbReference type="Gene3D" id="3.30.565.10">
    <property type="entry name" value="Histidine kinase-like ATPase, C-terminal domain"/>
    <property type="match status" value="1"/>
</dbReference>
<feature type="domain" description="DNA methylase adenine-specific" evidence="4">
    <location>
        <begin position="127"/>
        <end position="426"/>
    </location>
</feature>
<dbReference type="GO" id="GO:0008170">
    <property type="term" value="F:N-methyltransferase activity"/>
    <property type="evidence" value="ECO:0007669"/>
    <property type="project" value="InterPro"/>
</dbReference>
<dbReference type="SUPFAM" id="SSF55874">
    <property type="entry name" value="ATPase domain of HSP90 chaperone/DNA topoisomerase II/histidine kinase"/>
    <property type="match status" value="1"/>
</dbReference>
<dbReference type="GO" id="GO:0009307">
    <property type="term" value="P:DNA restriction-modification system"/>
    <property type="evidence" value="ECO:0007669"/>
    <property type="project" value="UniProtKB-KW"/>
</dbReference>
<dbReference type="Gene3D" id="3.40.50.150">
    <property type="entry name" value="Vaccinia Virus protein VP39"/>
    <property type="match status" value="1"/>
</dbReference>
<sequence>MDSFENKFWNVLDSIRGYRDIGDLKELFISLVFLKFANDRFNISSFSQIEVPDAAKWSFLHTSLNNVDFRNLLWKAFHDLEKQNERLSNSFTVFYFERKFNKNPDSELVIKLFRAVSDFNITKDELKFSDVLENLVTHFASSVGRGVVDTTTPQTITQLLIELLNPEDGSVLDSTCGTGGFFQNINEKFPKGNFNFYGQENNSSILAIAKLRFAFNENDNIQFGKPTSTLTDDQFPDLKVDYVLMHPPFHPRVMDNDIPPNDPRFIFGLPKRNANLVWIQHAIFHLNSKGKAALLLSNNVLSVDGGEGEIRRNIIEADMVEAIITLPSQLLINTGAFTNIWVLNKNKSKKGKVLFIDASSLGHMTNRFQRALSNEDILQITSHFTANQQHNSNYVDKIGFSKLVSISEIAENDFLLSPGRYLDYEDLLEVDLNNTLALGDVLSYIRPARLTPDTTYLKLGIKDLSSSPDVYLLNADNLSVLEKNLNFNSLDNNVLLVSRVGNNLKPTFHASSNKKIAYVNMFAFKVDQTKVSIEYLVAELYKDYIKSQIDSFNMGSVTPIIRREDFLRVKMIIPASLEEQNEIVSREKALRFQSLAKDLGFEREIAKLKAAQTKDLGSKRHNIMQHLNNVKASADVLSKMMQLNNGVLRADEIIDPRRGITVEKRLLRLQESLETVIYYVDNITDEMIYGVAEILNPFKLLKGCKERGLQSEWYSVDLINENQSFEGNEPLINISKNDFEEIYNNILENAIKHGFADKSKSYIFRVSVAYIDDFLEINFENNGKPFPKGIVERYNVKGEKAGATAGTGIGLWKVAEIANHFDAKLEVFDEPTSDFPVGFKFKFTLQTR</sequence>
<dbReference type="InterPro" id="IPR003594">
    <property type="entry name" value="HATPase_dom"/>
</dbReference>
<dbReference type="EMBL" id="JACGLT010000001">
    <property type="protein sequence ID" value="MBA6151443.1"/>
    <property type="molecule type" value="Genomic_DNA"/>
</dbReference>
<keyword evidence="6" id="KW-0489">Methyltransferase</keyword>
<dbReference type="GO" id="GO:0003677">
    <property type="term" value="F:DNA binding"/>
    <property type="evidence" value="ECO:0007669"/>
    <property type="project" value="UniProtKB-KW"/>
</dbReference>
<keyword evidence="3" id="KW-0238">DNA-binding</keyword>
<dbReference type="GO" id="GO:0032259">
    <property type="term" value="P:methylation"/>
    <property type="evidence" value="ECO:0007669"/>
    <property type="project" value="UniProtKB-KW"/>
</dbReference>
<dbReference type="Proteomes" id="UP000541857">
    <property type="component" value="Unassembled WGS sequence"/>
</dbReference>